<protein>
    <submittedName>
        <fullName evidence="2">Uncharacterized protein</fullName>
    </submittedName>
</protein>
<feature type="region of interest" description="Disordered" evidence="1">
    <location>
        <begin position="313"/>
        <end position="339"/>
    </location>
</feature>
<feature type="region of interest" description="Disordered" evidence="1">
    <location>
        <begin position="23"/>
        <end position="65"/>
    </location>
</feature>
<evidence type="ECO:0000313" key="2">
    <source>
        <dbReference type="EMBL" id="KAF2819045.1"/>
    </source>
</evidence>
<gene>
    <name evidence="2" type="ORF">CC86DRAFT_388474</name>
</gene>
<feature type="compositionally biased region" description="Polar residues" evidence="1">
    <location>
        <begin position="326"/>
        <end position="339"/>
    </location>
</feature>
<sequence>MKSLSRDRAATIEELAQSHLTALEEQKKVHTKELSNKHESALRKARKRLEIPEPEVHNPNQVGSTGRATQARMAEKEFALVIAHDPGTTGLPTEEDSKNPSAEIEFFNPFQDLYDTIFDEEEPVTAEKEDFGVRGVGVGHERPLRLHGLKSLDDGGEIVTMRADREDVPKIREAERLGSDNITKIKVQNEVGQSLEEEECSNPFNSVGICLLDKNANHSVPDATEAVESVQATLVVQAGGIHDIKIRARGVEDGSEIHLEELENFQEESASTVNDEAAIFDEAAPVKQETSAKTLGLELNVNTTKSMVDVRRPNSDWNRHRRPIPASTTQRDFPTSSTPMTYRDAVKRGGEQSMSKEVGRVTIRRCKPAAPERCPGTNRRFMFGSFQNETTTSNGGGIGITHLTIVDSDEEAHAQWALEKGLLRGRWQQDPDDPNILRIGARSLSWAVTG</sequence>
<feature type="compositionally biased region" description="Basic and acidic residues" evidence="1">
    <location>
        <begin position="23"/>
        <end position="56"/>
    </location>
</feature>
<evidence type="ECO:0000313" key="3">
    <source>
        <dbReference type="Proteomes" id="UP000799424"/>
    </source>
</evidence>
<organism evidence="2 3">
    <name type="scientific">Ophiobolus disseminans</name>
    <dbReference type="NCBI Taxonomy" id="1469910"/>
    <lineage>
        <taxon>Eukaryota</taxon>
        <taxon>Fungi</taxon>
        <taxon>Dikarya</taxon>
        <taxon>Ascomycota</taxon>
        <taxon>Pezizomycotina</taxon>
        <taxon>Dothideomycetes</taxon>
        <taxon>Pleosporomycetidae</taxon>
        <taxon>Pleosporales</taxon>
        <taxon>Pleosporineae</taxon>
        <taxon>Phaeosphaeriaceae</taxon>
        <taxon>Ophiobolus</taxon>
    </lineage>
</organism>
<name>A0A6A6ZFJ1_9PLEO</name>
<accession>A0A6A6ZFJ1</accession>
<evidence type="ECO:0000256" key="1">
    <source>
        <dbReference type="SAM" id="MobiDB-lite"/>
    </source>
</evidence>
<dbReference type="EMBL" id="MU006247">
    <property type="protein sequence ID" value="KAF2819045.1"/>
    <property type="molecule type" value="Genomic_DNA"/>
</dbReference>
<dbReference type="AlphaFoldDB" id="A0A6A6ZFJ1"/>
<reference evidence="2" key="1">
    <citation type="journal article" date="2020" name="Stud. Mycol.">
        <title>101 Dothideomycetes genomes: a test case for predicting lifestyles and emergence of pathogens.</title>
        <authorList>
            <person name="Haridas S."/>
            <person name="Albert R."/>
            <person name="Binder M."/>
            <person name="Bloem J."/>
            <person name="Labutti K."/>
            <person name="Salamov A."/>
            <person name="Andreopoulos B."/>
            <person name="Baker S."/>
            <person name="Barry K."/>
            <person name="Bills G."/>
            <person name="Bluhm B."/>
            <person name="Cannon C."/>
            <person name="Castanera R."/>
            <person name="Culley D."/>
            <person name="Daum C."/>
            <person name="Ezra D."/>
            <person name="Gonzalez J."/>
            <person name="Henrissat B."/>
            <person name="Kuo A."/>
            <person name="Liang C."/>
            <person name="Lipzen A."/>
            <person name="Lutzoni F."/>
            <person name="Magnuson J."/>
            <person name="Mondo S."/>
            <person name="Nolan M."/>
            <person name="Ohm R."/>
            <person name="Pangilinan J."/>
            <person name="Park H.-J."/>
            <person name="Ramirez L."/>
            <person name="Alfaro M."/>
            <person name="Sun H."/>
            <person name="Tritt A."/>
            <person name="Yoshinaga Y."/>
            <person name="Zwiers L.-H."/>
            <person name="Turgeon B."/>
            <person name="Goodwin S."/>
            <person name="Spatafora J."/>
            <person name="Crous P."/>
            <person name="Grigoriev I."/>
        </authorList>
    </citation>
    <scope>NUCLEOTIDE SEQUENCE</scope>
    <source>
        <strain evidence="2">CBS 113818</strain>
    </source>
</reference>
<dbReference type="Proteomes" id="UP000799424">
    <property type="component" value="Unassembled WGS sequence"/>
</dbReference>
<proteinExistence type="predicted"/>
<keyword evidence="3" id="KW-1185">Reference proteome</keyword>